<dbReference type="OrthoDB" id="1082891at2"/>
<feature type="signal peptide" evidence="2">
    <location>
        <begin position="1"/>
        <end position="21"/>
    </location>
</feature>
<keyword evidence="1" id="KW-0472">Membrane</keyword>
<dbReference type="RefSeq" id="WP_036872654.1">
    <property type="nucleotide sequence ID" value="NZ_JRNN01000064.1"/>
</dbReference>
<sequence>MKQYLLACLMLLAIGINGATAQGHHRHHQPVTGVTTSVDSLNQGVEAYSDTTSVASAPADSMAEDSGYNAAADDDAYWDDADSDFVVEGFPSWLRNFGGSFGAKAIAIVVIFSVLFFILLPIIVVIMVFRHIIKRHNDKVALAEKAMENGQPIPEEFMRVDKQSSEYLWKTGIRHVAIGVGLMVMFGIWGSETLIGIGGLIVCLGIGQLVMAKTSVKNHDELK</sequence>
<keyword evidence="1" id="KW-0812">Transmembrane</keyword>
<comment type="caution">
    <text evidence="4">The sequence shown here is derived from an EMBL/GenBank/DDBJ whole genome shotgun (WGS) entry which is preliminary data.</text>
</comment>
<proteinExistence type="predicted"/>
<keyword evidence="1" id="KW-1133">Transmembrane helix</keyword>
<feature type="transmembrane region" description="Helical" evidence="1">
    <location>
        <begin position="167"/>
        <end position="188"/>
    </location>
</feature>
<organism evidence="4 5">
    <name type="scientific">Hoylesella buccalis DNF00853</name>
    <dbReference type="NCBI Taxonomy" id="1401074"/>
    <lineage>
        <taxon>Bacteria</taxon>
        <taxon>Pseudomonadati</taxon>
        <taxon>Bacteroidota</taxon>
        <taxon>Bacteroidia</taxon>
        <taxon>Bacteroidales</taxon>
        <taxon>Prevotellaceae</taxon>
        <taxon>Hoylesella</taxon>
    </lineage>
</organism>
<dbReference type="Proteomes" id="UP000029556">
    <property type="component" value="Unassembled WGS sequence"/>
</dbReference>
<evidence type="ECO:0000256" key="2">
    <source>
        <dbReference type="SAM" id="SignalP"/>
    </source>
</evidence>
<dbReference type="EMBL" id="JRNN01000064">
    <property type="protein sequence ID" value="KGF34745.1"/>
    <property type="molecule type" value="Genomic_DNA"/>
</dbReference>
<evidence type="ECO:0000313" key="5">
    <source>
        <dbReference type="Proteomes" id="UP000029556"/>
    </source>
</evidence>
<feature type="domain" description="DUF6249" evidence="3">
    <location>
        <begin position="111"/>
        <end position="215"/>
    </location>
</feature>
<evidence type="ECO:0000256" key="1">
    <source>
        <dbReference type="SAM" id="Phobius"/>
    </source>
</evidence>
<reference evidence="4 5" key="1">
    <citation type="submission" date="2014-07" db="EMBL/GenBank/DDBJ databases">
        <authorList>
            <person name="McCorrison J."/>
            <person name="Sanka R."/>
            <person name="Torralba M."/>
            <person name="Gillis M."/>
            <person name="Haft D.H."/>
            <person name="Methe B."/>
            <person name="Sutton G."/>
            <person name="Nelson K.E."/>
        </authorList>
    </citation>
    <scope>NUCLEOTIDE SEQUENCE [LARGE SCALE GENOMIC DNA]</scope>
    <source>
        <strain evidence="4 5">DNF00853</strain>
    </source>
</reference>
<accession>A0A095ZJ19</accession>
<feature type="transmembrane region" description="Helical" evidence="1">
    <location>
        <begin position="194"/>
        <end position="212"/>
    </location>
</feature>
<dbReference type="Pfam" id="PF19762">
    <property type="entry name" value="DUF6249"/>
    <property type="match status" value="1"/>
</dbReference>
<gene>
    <name evidence="4" type="ORF">HMPREF2137_06145</name>
</gene>
<dbReference type="InterPro" id="IPR046216">
    <property type="entry name" value="DUF6249"/>
</dbReference>
<evidence type="ECO:0000313" key="4">
    <source>
        <dbReference type="EMBL" id="KGF34745.1"/>
    </source>
</evidence>
<feature type="transmembrane region" description="Helical" evidence="1">
    <location>
        <begin position="105"/>
        <end position="129"/>
    </location>
</feature>
<dbReference type="AlphaFoldDB" id="A0A095ZJ19"/>
<keyword evidence="2" id="KW-0732">Signal</keyword>
<name>A0A095ZJ19_9BACT</name>
<protein>
    <recommendedName>
        <fullName evidence="3">DUF6249 domain-containing protein</fullName>
    </recommendedName>
</protein>
<feature type="chain" id="PRO_5001914410" description="DUF6249 domain-containing protein" evidence="2">
    <location>
        <begin position="22"/>
        <end position="223"/>
    </location>
</feature>
<evidence type="ECO:0000259" key="3">
    <source>
        <dbReference type="Pfam" id="PF19762"/>
    </source>
</evidence>